<accession>A0A0D0Q5Y5</accession>
<reference evidence="1 2" key="1">
    <citation type="submission" date="2013-01" db="EMBL/GenBank/DDBJ databases">
        <authorList>
            <person name="Fiebig A."/>
            <person name="Goeker M."/>
            <person name="Klenk H.-P.P."/>
        </authorList>
    </citation>
    <scope>NUCLEOTIDE SEQUENCE [LARGE SCALE GENOMIC DNA]</scope>
    <source>
        <strain evidence="1 2">DSM 24838</strain>
    </source>
</reference>
<comment type="caution">
    <text evidence="1">The sequence shown here is derived from an EMBL/GenBank/DDBJ whole genome shotgun (WGS) entry which is preliminary data.</text>
</comment>
<dbReference type="eggNOG" id="ENOG5032SQY">
    <property type="taxonomic scope" value="Bacteria"/>
</dbReference>
<proteinExistence type="predicted"/>
<dbReference type="Pfam" id="PF22278">
    <property type="entry name" value="DUF6958"/>
    <property type="match status" value="1"/>
</dbReference>
<dbReference type="AlphaFoldDB" id="A0A0D0Q5Y5"/>
<dbReference type="RefSeq" id="WP_018301173.1">
    <property type="nucleotide sequence ID" value="NZ_KB902276.1"/>
</dbReference>
<sequence length="95" mass="10450">MPDETIEVLTRNGTPWRVGRARFEAMDAALMAVLPDAPPGLTVAEAKAALLPRLHPDLFPGGEKAGWWLKAVQLDHEARGTIAREKGSPVRLWRT</sequence>
<dbReference type="Proteomes" id="UP000035100">
    <property type="component" value="Unassembled WGS sequence"/>
</dbReference>
<dbReference type="PATRIC" id="fig|1123501.6.peg.1552"/>
<evidence type="ECO:0000313" key="2">
    <source>
        <dbReference type="Proteomes" id="UP000035100"/>
    </source>
</evidence>
<name>A0A0D0Q5Y5_9RHOB</name>
<gene>
    <name evidence="1" type="ORF">Wenmar_01464</name>
</gene>
<dbReference type="EMBL" id="AONG01000008">
    <property type="protein sequence ID" value="KIQ69894.1"/>
    <property type="molecule type" value="Genomic_DNA"/>
</dbReference>
<dbReference type="STRING" id="1123501.Wenmar_01464"/>
<dbReference type="OrthoDB" id="7856862at2"/>
<organism evidence="1 2">
    <name type="scientific">Wenxinia marina DSM 24838</name>
    <dbReference type="NCBI Taxonomy" id="1123501"/>
    <lineage>
        <taxon>Bacteria</taxon>
        <taxon>Pseudomonadati</taxon>
        <taxon>Pseudomonadota</taxon>
        <taxon>Alphaproteobacteria</taxon>
        <taxon>Rhodobacterales</taxon>
        <taxon>Roseobacteraceae</taxon>
        <taxon>Wenxinia</taxon>
    </lineage>
</organism>
<keyword evidence="2" id="KW-1185">Reference proteome</keyword>
<evidence type="ECO:0000313" key="1">
    <source>
        <dbReference type="EMBL" id="KIQ69894.1"/>
    </source>
</evidence>
<protein>
    <submittedName>
        <fullName evidence="1">Uncharacterized protein</fullName>
    </submittedName>
</protein>
<dbReference type="InterPro" id="IPR054233">
    <property type="entry name" value="DUF6958"/>
</dbReference>